<name>A0AC35UI68_9BILA</name>
<protein>
    <submittedName>
        <fullName evidence="2">Hsp90 chaperone protein kinase-targeting subunit</fullName>
    </submittedName>
</protein>
<dbReference type="WBParaSite" id="RSKR_0001152800.1">
    <property type="protein sequence ID" value="RSKR_0001152800.1"/>
    <property type="gene ID" value="RSKR_0001152800"/>
</dbReference>
<evidence type="ECO:0000313" key="2">
    <source>
        <dbReference type="WBParaSite" id="RSKR_0001152800.1"/>
    </source>
</evidence>
<sequence length="444" mass="50938">MLIDYSKWKKIEVSDDEDDVHPNIDTPSLFRWRHQARLEKMVQKKEQQIRMDEEKALLLKEQKEISDKLKEASLEENSGFLVKLGEIKKQEEAFKVKEDELAKAARQEAWNVDTIGKVTMNKSRINKATGNKVEIKKNATDGQAMVSYFDKYNCELKKLELIDGDYVLEKFLLESPFLVDDDAGSYLTLQGLEYAMDGNFKMLHKCVEKVVLIQYITECAQYLNEKPNDPRVIKEFFKKRRMANPELKKDYLDNILEIETRIKNRAAEKIKTKAEEERSKRIAFSPGGLDPKEVLDSLPSNLRGAFISQDKNALVNVFTEMDEDVAQYHLDRCIKSGLWSPNVSDHHSPPSNVVVPEEDSAEGMESKAVLSENRVARESEDPRVTQLMDTSTASEGYGNDQSSSLANKSFPYVSTTEYFDLESDSDDDIDQTYEDAQEMLHKNI</sequence>
<evidence type="ECO:0000313" key="1">
    <source>
        <dbReference type="Proteomes" id="UP000095286"/>
    </source>
</evidence>
<organism evidence="1 2">
    <name type="scientific">Rhabditophanes sp. KR3021</name>
    <dbReference type="NCBI Taxonomy" id="114890"/>
    <lineage>
        <taxon>Eukaryota</taxon>
        <taxon>Metazoa</taxon>
        <taxon>Ecdysozoa</taxon>
        <taxon>Nematoda</taxon>
        <taxon>Chromadorea</taxon>
        <taxon>Rhabditida</taxon>
        <taxon>Tylenchina</taxon>
        <taxon>Panagrolaimomorpha</taxon>
        <taxon>Strongyloidoidea</taxon>
        <taxon>Alloionematidae</taxon>
        <taxon>Rhabditophanes</taxon>
    </lineage>
</organism>
<dbReference type="Proteomes" id="UP000095286">
    <property type="component" value="Unplaced"/>
</dbReference>
<proteinExistence type="predicted"/>
<reference evidence="2" key="1">
    <citation type="submission" date="2016-11" db="UniProtKB">
        <authorList>
            <consortium name="WormBaseParasite"/>
        </authorList>
    </citation>
    <scope>IDENTIFICATION</scope>
    <source>
        <strain evidence="2">KR3021</strain>
    </source>
</reference>
<accession>A0AC35UI68</accession>